<dbReference type="FunFam" id="3.30.160.60:FF:002343">
    <property type="entry name" value="Zinc finger protein 33A"/>
    <property type="match status" value="2"/>
</dbReference>
<dbReference type="PANTHER" id="PTHR23235:SF120">
    <property type="entry name" value="KRUPPEL-LIKE FACTOR 15"/>
    <property type="match status" value="1"/>
</dbReference>
<keyword evidence="5" id="KW-0862">Zinc</keyword>
<gene>
    <name evidence="11" type="ORF">CHIRRI_LOCUS11277</name>
</gene>
<protein>
    <recommendedName>
        <fullName evidence="10">C2H2-type domain-containing protein</fullName>
    </recommendedName>
</protein>
<feature type="domain" description="C2H2-type" evidence="10">
    <location>
        <begin position="475"/>
        <end position="502"/>
    </location>
</feature>
<evidence type="ECO:0000256" key="1">
    <source>
        <dbReference type="ARBA" id="ARBA00004123"/>
    </source>
</evidence>
<evidence type="ECO:0000256" key="3">
    <source>
        <dbReference type="ARBA" id="ARBA00022737"/>
    </source>
</evidence>
<feature type="domain" description="C2H2-type" evidence="10">
    <location>
        <begin position="391"/>
        <end position="418"/>
    </location>
</feature>
<keyword evidence="7" id="KW-0539">Nucleus</keyword>
<dbReference type="FunFam" id="3.30.160.60:FF:001159">
    <property type="entry name" value="Protein glass"/>
    <property type="match status" value="1"/>
</dbReference>
<keyword evidence="12" id="KW-1185">Reference proteome</keyword>
<evidence type="ECO:0000256" key="4">
    <source>
        <dbReference type="ARBA" id="ARBA00022771"/>
    </source>
</evidence>
<keyword evidence="6" id="KW-0238">DNA-binding</keyword>
<dbReference type="PANTHER" id="PTHR23235">
    <property type="entry name" value="KRUEPPEL-LIKE TRANSCRIPTION FACTOR"/>
    <property type="match status" value="1"/>
</dbReference>
<dbReference type="PROSITE" id="PS50157">
    <property type="entry name" value="ZINC_FINGER_C2H2_2"/>
    <property type="match status" value="5"/>
</dbReference>
<evidence type="ECO:0000256" key="9">
    <source>
        <dbReference type="SAM" id="MobiDB-lite"/>
    </source>
</evidence>
<dbReference type="AlphaFoldDB" id="A0A9P0J6Q6"/>
<feature type="domain" description="C2H2-type" evidence="10">
    <location>
        <begin position="419"/>
        <end position="446"/>
    </location>
</feature>
<dbReference type="SMART" id="SM00355">
    <property type="entry name" value="ZnF_C2H2"/>
    <property type="match status" value="5"/>
</dbReference>
<dbReference type="PROSITE" id="PS00028">
    <property type="entry name" value="ZINC_FINGER_C2H2_1"/>
    <property type="match status" value="5"/>
</dbReference>
<feature type="domain" description="C2H2-type" evidence="10">
    <location>
        <begin position="447"/>
        <end position="474"/>
    </location>
</feature>
<name>A0A9P0J6Q6_9DIPT</name>
<dbReference type="GO" id="GO:0008270">
    <property type="term" value="F:zinc ion binding"/>
    <property type="evidence" value="ECO:0007669"/>
    <property type="project" value="UniProtKB-KW"/>
</dbReference>
<dbReference type="InterPro" id="IPR013087">
    <property type="entry name" value="Znf_C2H2_type"/>
</dbReference>
<dbReference type="FunFam" id="3.30.160.60:FF:000875">
    <property type="entry name" value="zinc finger protein 236 isoform X7"/>
    <property type="match status" value="1"/>
</dbReference>
<keyword evidence="2" id="KW-0479">Metal-binding</keyword>
<accession>A0A9P0J6Q6</accession>
<evidence type="ECO:0000256" key="6">
    <source>
        <dbReference type="ARBA" id="ARBA00023125"/>
    </source>
</evidence>
<dbReference type="Pfam" id="PF00096">
    <property type="entry name" value="zf-C2H2"/>
    <property type="match status" value="5"/>
</dbReference>
<evidence type="ECO:0000313" key="12">
    <source>
        <dbReference type="Proteomes" id="UP001153620"/>
    </source>
</evidence>
<feature type="region of interest" description="Disordered" evidence="9">
    <location>
        <begin position="317"/>
        <end position="338"/>
    </location>
</feature>
<keyword evidence="4 8" id="KW-0863">Zinc-finger</keyword>
<dbReference type="Proteomes" id="UP001153620">
    <property type="component" value="Chromosome 3"/>
</dbReference>
<reference evidence="11" key="1">
    <citation type="submission" date="2022-01" db="EMBL/GenBank/DDBJ databases">
        <authorList>
            <person name="King R."/>
        </authorList>
    </citation>
    <scope>NUCLEOTIDE SEQUENCE</scope>
</reference>
<dbReference type="Gene3D" id="3.30.160.60">
    <property type="entry name" value="Classic Zinc Finger"/>
    <property type="match status" value="5"/>
</dbReference>
<evidence type="ECO:0000256" key="7">
    <source>
        <dbReference type="ARBA" id="ARBA00023242"/>
    </source>
</evidence>
<dbReference type="GO" id="GO:0005634">
    <property type="term" value="C:nucleus"/>
    <property type="evidence" value="ECO:0007669"/>
    <property type="project" value="UniProtKB-SubCell"/>
</dbReference>
<reference evidence="11" key="2">
    <citation type="submission" date="2022-10" db="EMBL/GenBank/DDBJ databases">
        <authorList>
            <consortium name="ENA_rothamsted_submissions"/>
            <consortium name="culmorum"/>
            <person name="King R."/>
        </authorList>
    </citation>
    <scope>NUCLEOTIDE SEQUENCE</scope>
</reference>
<dbReference type="SUPFAM" id="SSF57667">
    <property type="entry name" value="beta-beta-alpha zinc fingers"/>
    <property type="match status" value="3"/>
</dbReference>
<dbReference type="EMBL" id="OU895879">
    <property type="protein sequence ID" value="CAH1729145.1"/>
    <property type="molecule type" value="Genomic_DNA"/>
</dbReference>
<dbReference type="GO" id="GO:0000981">
    <property type="term" value="F:DNA-binding transcription factor activity, RNA polymerase II-specific"/>
    <property type="evidence" value="ECO:0007669"/>
    <property type="project" value="TreeGrafter"/>
</dbReference>
<dbReference type="InterPro" id="IPR036236">
    <property type="entry name" value="Znf_C2H2_sf"/>
</dbReference>
<evidence type="ECO:0000259" key="10">
    <source>
        <dbReference type="PROSITE" id="PS50157"/>
    </source>
</evidence>
<evidence type="ECO:0000313" key="11">
    <source>
        <dbReference type="EMBL" id="CAH1729145.1"/>
    </source>
</evidence>
<proteinExistence type="predicted"/>
<evidence type="ECO:0000256" key="5">
    <source>
        <dbReference type="ARBA" id="ARBA00022833"/>
    </source>
</evidence>
<comment type="subcellular location">
    <subcellularLocation>
        <location evidence="1">Nucleus</location>
    </subcellularLocation>
</comment>
<dbReference type="GO" id="GO:0000978">
    <property type="term" value="F:RNA polymerase II cis-regulatory region sequence-specific DNA binding"/>
    <property type="evidence" value="ECO:0007669"/>
    <property type="project" value="TreeGrafter"/>
</dbReference>
<keyword evidence="3" id="KW-0677">Repeat</keyword>
<evidence type="ECO:0000256" key="8">
    <source>
        <dbReference type="PROSITE-ProRule" id="PRU00042"/>
    </source>
</evidence>
<evidence type="ECO:0000256" key="2">
    <source>
        <dbReference type="ARBA" id="ARBA00022723"/>
    </source>
</evidence>
<sequence>MHIIESSPNAADGYVPNNSNLFGSWIDSPTTQEFNSSSPVCGNNCTSLSTLHGSDIIDCGNCFSFDHTLSLTQPSIVSHSSYWNDEMNSFSGLPPLEMEPLPSLFPFSPCATAGYARPERPTHDVADVLLSLKNAVLKPNAESYPCHQTNQLQSPQSPYGASYTVHHPQILLSPSSHHHYYQCHQNQSQSSYNTNNGYYDPTCPGHYPSMSVNVSMNMTMHGYPSDVSCSQWNPPPTSSSAVLCPPPFSPAQPYPSATYSFTADFRSPSHSYTSENGTTAPSHNLEDEPILDNVKLSASPIPAIEHKPFFHSSTCFTTPKSSSPLSFDIKPKITSPSRNHANISYEQEDDSNSNDDSAGGKPNLCRLCGKTYARPSTLKTHLRTHSGERPYKCLDCKKSFSQAANLTAHVRTHTGQKPFRCPICDRRFSQSSSVTTHMRTHSGERPYRCRNCKKAFSDSSTLTKHLRIHSGEKPYQCKLCLLRFSQSGNLNRHMRVHGGNGLANLAT</sequence>
<organism evidence="11 12">
    <name type="scientific">Chironomus riparius</name>
    <dbReference type="NCBI Taxonomy" id="315576"/>
    <lineage>
        <taxon>Eukaryota</taxon>
        <taxon>Metazoa</taxon>
        <taxon>Ecdysozoa</taxon>
        <taxon>Arthropoda</taxon>
        <taxon>Hexapoda</taxon>
        <taxon>Insecta</taxon>
        <taxon>Pterygota</taxon>
        <taxon>Neoptera</taxon>
        <taxon>Endopterygota</taxon>
        <taxon>Diptera</taxon>
        <taxon>Nematocera</taxon>
        <taxon>Chironomoidea</taxon>
        <taxon>Chironomidae</taxon>
        <taxon>Chironominae</taxon>
        <taxon>Chironomus</taxon>
    </lineage>
</organism>
<feature type="domain" description="C2H2-type" evidence="10">
    <location>
        <begin position="363"/>
        <end position="390"/>
    </location>
</feature>